<dbReference type="KEGG" id="tmb:Thimo_0282"/>
<dbReference type="GO" id="GO:0044780">
    <property type="term" value="P:bacterial-type flagellum assembly"/>
    <property type="evidence" value="ECO:0007669"/>
    <property type="project" value="UniProtKB-UniRule"/>
</dbReference>
<feature type="transmembrane region" description="Helical" evidence="10">
    <location>
        <begin position="12"/>
        <end position="34"/>
    </location>
</feature>
<keyword evidence="4 10" id="KW-1003">Cell membrane</keyword>
<dbReference type="GO" id="GO:0006605">
    <property type="term" value="P:protein targeting"/>
    <property type="evidence" value="ECO:0007669"/>
    <property type="project" value="UniProtKB-UniRule"/>
</dbReference>
<dbReference type="STRING" id="765912.Thimo_0282"/>
<evidence type="ECO:0000256" key="8">
    <source>
        <dbReference type="ARBA" id="ARBA00023143"/>
    </source>
</evidence>
<protein>
    <recommendedName>
        <fullName evidence="3 9">Flagellar biosynthetic protein FliR</fullName>
    </recommendedName>
</protein>
<accession>U3GLE6</accession>
<sequence length="257" mass="26947">MTFDLDQLSTWLLGFIWPFARIGAMLSISPLFGARTLPMRVRLMLALALTWAVFPLVGQVPSVDPLSLAGVLIMVNQLLIGTAMGLALQVAFAALLVAGQVIGASMGLGFASVVDPQNGIQVPVIGQLYFLLGALVFLAIDGHLALIQVLAQSFVTLPLGAQGPAPVLLRDLAVWSGLMFSEGTRLALPVVSVILLANLSLGVATRAAPQLNVFALGFSITLLLGFVTMVYALPNLGPLFQALLGRALEIARLAAVP</sequence>
<dbReference type="PANTHER" id="PTHR30065:SF8">
    <property type="entry name" value="FLAGELLAR BIOSYNTHETIC PROTEIN FLIR"/>
    <property type="match status" value="1"/>
</dbReference>
<dbReference type="GO" id="GO:0005886">
    <property type="term" value="C:plasma membrane"/>
    <property type="evidence" value="ECO:0007669"/>
    <property type="project" value="UniProtKB-SubCell"/>
</dbReference>
<reference evidence="11 12" key="1">
    <citation type="submission" date="2011-09" db="EMBL/GenBank/DDBJ databases">
        <title>Complete sequence of chromosome of Thioflavicoccus mobilis 8321.</title>
        <authorList>
            <consortium name="US DOE Joint Genome Institute"/>
            <person name="Lucas S."/>
            <person name="Han J."/>
            <person name="Lapidus A."/>
            <person name="Cheng J.-F."/>
            <person name="Goodwin L."/>
            <person name="Pitluck S."/>
            <person name="Peters L."/>
            <person name="Ovchinnikova G."/>
            <person name="Lu M."/>
            <person name="Detter J.C."/>
            <person name="Han C."/>
            <person name="Tapia R."/>
            <person name="Land M."/>
            <person name="Hauser L."/>
            <person name="Kyrpides N."/>
            <person name="Ivanova N."/>
            <person name="Pagani I."/>
            <person name="Vogl K."/>
            <person name="Liu Z."/>
            <person name="Imhoff J."/>
            <person name="Thiel V."/>
            <person name="Frigaard N.-U."/>
            <person name="Bryant D."/>
            <person name="Woyke T."/>
        </authorList>
    </citation>
    <scope>NUCLEOTIDE SEQUENCE [LARGE SCALE GENOMIC DNA]</scope>
    <source>
        <strain evidence="11 12">8321</strain>
    </source>
</reference>
<dbReference type="Pfam" id="PF01311">
    <property type="entry name" value="Bac_export_1"/>
    <property type="match status" value="1"/>
</dbReference>
<evidence type="ECO:0000256" key="10">
    <source>
        <dbReference type="RuleBase" id="RU362071"/>
    </source>
</evidence>
<dbReference type="PATRIC" id="fig|765912.4.peg.282"/>
<evidence type="ECO:0000256" key="4">
    <source>
        <dbReference type="ARBA" id="ARBA00022475"/>
    </source>
</evidence>
<feature type="transmembrane region" description="Helical" evidence="10">
    <location>
        <begin position="213"/>
        <end position="233"/>
    </location>
</feature>
<evidence type="ECO:0000256" key="7">
    <source>
        <dbReference type="ARBA" id="ARBA00023136"/>
    </source>
</evidence>
<evidence type="ECO:0000256" key="3">
    <source>
        <dbReference type="ARBA" id="ARBA00021717"/>
    </source>
</evidence>
<feature type="transmembrane region" description="Helical" evidence="10">
    <location>
        <begin position="186"/>
        <end position="207"/>
    </location>
</feature>
<dbReference type="HOGENOM" id="CLU_063626_4_0_6"/>
<comment type="function">
    <text evidence="1 10">Role in flagellar biosynthesis.</text>
</comment>
<evidence type="ECO:0000313" key="11">
    <source>
        <dbReference type="EMBL" id="AGA89152.1"/>
    </source>
</evidence>
<dbReference type="eggNOG" id="COG1684">
    <property type="taxonomic scope" value="Bacteria"/>
</dbReference>
<comment type="subcellular location">
    <subcellularLocation>
        <location evidence="10">Cell membrane</location>
        <topology evidence="10">Multi-pass membrane protein</topology>
    </subcellularLocation>
    <subcellularLocation>
        <location evidence="10">Bacterial flagellum basal body</location>
    </subcellularLocation>
</comment>
<keyword evidence="11" id="KW-0969">Cilium</keyword>
<keyword evidence="11" id="KW-0282">Flagellum</keyword>
<keyword evidence="6 10" id="KW-1133">Transmembrane helix</keyword>
<evidence type="ECO:0000256" key="9">
    <source>
        <dbReference type="NCBIfam" id="TIGR01400"/>
    </source>
</evidence>
<evidence type="ECO:0000256" key="1">
    <source>
        <dbReference type="ARBA" id="ARBA00002578"/>
    </source>
</evidence>
<dbReference type="PANTHER" id="PTHR30065">
    <property type="entry name" value="FLAGELLAR BIOSYNTHETIC PROTEIN FLIR"/>
    <property type="match status" value="1"/>
</dbReference>
<dbReference type="OrthoDB" id="9797790at2"/>
<evidence type="ECO:0000256" key="6">
    <source>
        <dbReference type="ARBA" id="ARBA00022989"/>
    </source>
</evidence>
<dbReference type="RefSeq" id="WP_015279302.1">
    <property type="nucleotide sequence ID" value="NC_019940.1"/>
</dbReference>
<comment type="similarity">
    <text evidence="2 10">Belongs to the FliR/MopE/SpaR family.</text>
</comment>
<keyword evidence="11" id="KW-0966">Cell projection</keyword>
<gene>
    <name evidence="11" type="ORF">Thimo_0282</name>
</gene>
<feature type="transmembrane region" description="Helical" evidence="10">
    <location>
        <begin position="41"/>
        <end position="60"/>
    </location>
</feature>
<dbReference type="NCBIfam" id="TIGR01400">
    <property type="entry name" value="fliR"/>
    <property type="match status" value="1"/>
</dbReference>
<organism evidence="11 12">
    <name type="scientific">Thioflavicoccus mobilis 8321</name>
    <dbReference type="NCBI Taxonomy" id="765912"/>
    <lineage>
        <taxon>Bacteria</taxon>
        <taxon>Pseudomonadati</taxon>
        <taxon>Pseudomonadota</taxon>
        <taxon>Gammaproteobacteria</taxon>
        <taxon>Chromatiales</taxon>
        <taxon>Chromatiaceae</taxon>
        <taxon>Thioflavicoccus</taxon>
    </lineage>
</organism>
<keyword evidence="7 10" id="KW-0472">Membrane</keyword>
<dbReference type="InterPro" id="IPR006303">
    <property type="entry name" value="FliR"/>
</dbReference>
<dbReference type="InterPro" id="IPR002010">
    <property type="entry name" value="T3SS_IM_R"/>
</dbReference>
<dbReference type="Proteomes" id="UP000010816">
    <property type="component" value="Chromosome"/>
</dbReference>
<dbReference type="PRINTS" id="PR00953">
    <property type="entry name" value="TYPE3IMRPROT"/>
</dbReference>
<name>U3GLE6_9GAMM</name>
<dbReference type="GO" id="GO:0009425">
    <property type="term" value="C:bacterial-type flagellum basal body"/>
    <property type="evidence" value="ECO:0007669"/>
    <property type="project" value="UniProtKB-SubCell"/>
</dbReference>
<feature type="transmembrane region" description="Helical" evidence="10">
    <location>
        <begin position="120"/>
        <end position="140"/>
    </location>
</feature>
<proteinExistence type="inferred from homology"/>
<keyword evidence="5 10" id="KW-0812">Transmembrane</keyword>
<keyword evidence="12" id="KW-1185">Reference proteome</keyword>
<keyword evidence="8 10" id="KW-0975">Bacterial flagellum</keyword>
<evidence type="ECO:0000256" key="5">
    <source>
        <dbReference type="ARBA" id="ARBA00022692"/>
    </source>
</evidence>
<dbReference type="EMBL" id="CP003051">
    <property type="protein sequence ID" value="AGA89152.1"/>
    <property type="molecule type" value="Genomic_DNA"/>
</dbReference>
<evidence type="ECO:0000313" key="12">
    <source>
        <dbReference type="Proteomes" id="UP000010816"/>
    </source>
</evidence>
<dbReference type="AlphaFoldDB" id="U3GLE6"/>
<evidence type="ECO:0000256" key="2">
    <source>
        <dbReference type="ARBA" id="ARBA00009772"/>
    </source>
</evidence>